<dbReference type="InterPro" id="IPR023048">
    <property type="entry name" value="NADH:quinone_OxRdtase_FMN_depd"/>
</dbReference>
<sequence length="204" mass="21939">MASLLSIESSPRGEYSISRKLTSAFVEEWQKTHAGGTVVNRDLFTTTLPFVDLPWIAGAYTPAEQHSPEMKKALEIGNTLIAELKAADHIVLGTSMYNFSTPAILKAYIDQIVRVNVTFTPQYEGLVKGKKLTIILASGGVYTPGSPTEGYNAESSYLKQVFGFIGITDVNIVLAGGTGAVSMGQRSLEDFVAEFTPAVLEAAK</sequence>
<dbReference type="HOGENOM" id="CLU_088964_0_1_0"/>
<dbReference type="eggNOG" id="COG1182">
    <property type="taxonomic scope" value="Bacteria"/>
</dbReference>
<dbReference type="EC" id="1.6.5.-" evidence="6"/>
<keyword evidence="4 6" id="KW-0520">NAD</keyword>
<dbReference type="PANTHER" id="PTHR43741:SF2">
    <property type="entry name" value="FMN-DEPENDENT NADH:QUINONE OXIDOREDUCTASE"/>
    <property type="match status" value="1"/>
</dbReference>
<feature type="binding site" evidence="6">
    <location>
        <position position="10"/>
    </location>
    <ligand>
        <name>FMN</name>
        <dbReference type="ChEBI" id="CHEBI:58210"/>
    </ligand>
</feature>
<keyword evidence="2 6" id="KW-0288">FMN</keyword>
<proteinExistence type="inferred from homology"/>
<keyword evidence="1 6" id="KW-0285">Flavoprotein</keyword>
<evidence type="ECO:0000313" key="8">
    <source>
        <dbReference type="EMBL" id="ADW70780.1"/>
    </source>
</evidence>
<dbReference type="GO" id="GO:0010181">
    <property type="term" value="F:FMN binding"/>
    <property type="evidence" value="ECO:0007669"/>
    <property type="project" value="UniProtKB-UniRule"/>
</dbReference>
<dbReference type="InterPro" id="IPR050104">
    <property type="entry name" value="FMN-dep_NADH:Q_OxRdtase_AzoR1"/>
</dbReference>
<dbReference type="RefSeq" id="WP_013582088.1">
    <property type="nucleotide sequence ID" value="NC_015064.1"/>
</dbReference>
<evidence type="ECO:0000256" key="5">
    <source>
        <dbReference type="ARBA" id="ARBA00048542"/>
    </source>
</evidence>
<dbReference type="EC" id="1.7.1.17" evidence="6"/>
<protein>
    <recommendedName>
        <fullName evidence="6">FMN dependent NADH:quinone oxidoreductase</fullName>
        <ecNumber evidence="6">1.6.5.-</ecNumber>
    </recommendedName>
    <alternativeName>
        <fullName evidence="6">Azo-dye reductase</fullName>
    </alternativeName>
    <alternativeName>
        <fullName evidence="6">FMN-dependent NADH-azo compound oxidoreductase</fullName>
    </alternativeName>
    <alternativeName>
        <fullName evidence="6">FMN-dependent NADH-azoreductase</fullName>
        <ecNumber evidence="6">1.7.1.17</ecNumber>
    </alternativeName>
</protein>
<feature type="binding site" evidence="6">
    <location>
        <begin position="16"/>
        <end position="18"/>
    </location>
    <ligand>
        <name>FMN</name>
        <dbReference type="ChEBI" id="CHEBI:58210"/>
    </ligand>
</feature>
<name>E8WWN5_GRATM</name>
<keyword evidence="3 6" id="KW-0560">Oxidoreductase</keyword>
<evidence type="ECO:0000256" key="4">
    <source>
        <dbReference type="ARBA" id="ARBA00023027"/>
    </source>
</evidence>
<comment type="cofactor">
    <cofactor evidence="6">
        <name>FMN</name>
        <dbReference type="ChEBI" id="CHEBI:58210"/>
    </cofactor>
    <text evidence="6">Binds 1 FMN per subunit.</text>
</comment>
<keyword evidence="9" id="KW-1185">Reference proteome</keyword>
<dbReference type="PANTHER" id="PTHR43741">
    <property type="entry name" value="FMN-DEPENDENT NADH-AZOREDUCTASE 1"/>
    <property type="match status" value="1"/>
</dbReference>
<feature type="domain" description="Flavodoxin-like fold" evidence="7">
    <location>
        <begin position="4"/>
        <end position="193"/>
    </location>
</feature>
<dbReference type="OrthoDB" id="9805013at2"/>
<dbReference type="AlphaFoldDB" id="E8WWN5"/>
<evidence type="ECO:0000256" key="1">
    <source>
        <dbReference type="ARBA" id="ARBA00022630"/>
    </source>
</evidence>
<dbReference type="GO" id="GO:0016655">
    <property type="term" value="F:oxidoreductase activity, acting on NAD(P)H, quinone or similar compound as acceptor"/>
    <property type="evidence" value="ECO:0007669"/>
    <property type="project" value="InterPro"/>
</dbReference>
<dbReference type="SUPFAM" id="SSF52218">
    <property type="entry name" value="Flavoproteins"/>
    <property type="match status" value="1"/>
</dbReference>
<dbReference type="GO" id="GO:0009055">
    <property type="term" value="F:electron transfer activity"/>
    <property type="evidence" value="ECO:0007669"/>
    <property type="project" value="UniProtKB-UniRule"/>
</dbReference>
<organism evidence="9">
    <name type="scientific">Granulicella tundricola (strain ATCC BAA-1859 / DSM 23138 / MP5ACTX9)</name>
    <dbReference type="NCBI Taxonomy" id="1198114"/>
    <lineage>
        <taxon>Bacteria</taxon>
        <taxon>Pseudomonadati</taxon>
        <taxon>Acidobacteriota</taxon>
        <taxon>Terriglobia</taxon>
        <taxon>Terriglobales</taxon>
        <taxon>Acidobacteriaceae</taxon>
        <taxon>Granulicella</taxon>
    </lineage>
</organism>
<dbReference type="Gene3D" id="3.40.50.360">
    <property type="match status" value="1"/>
</dbReference>
<evidence type="ECO:0000256" key="6">
    <source>
        <dbReference type="HAMAP-Rule" id="MF_01216"/>
    </source>
</evidence>
<evidence type="ECO:0000256" key="3">
    <source>
        <dbReference type="ARBA" id="ARBA00023002"/>
    </source>
</evidence>
<gene>
    <name evidence="6" type="primary">azoR</name>
    <name evidence="8" type="ordered locus">AciX9_3780</name>
</gene>
<evidence type="ECO:0000313" key="9">
    <source>
        <dbReference type="Proteomes" id="UP000000343"/>
    </source>
</evidence>
<evidence type="ECO:0000256" key="2">
    <source>
        <dbReference type="ARBA" id="ARBA00022643"/>
    </source>
</evidence>
<comment type="similarity">
    <text evidence="6">Belongs to the azoreductase type 1 family.</text>
</comment>
<dbReference type="InterPro" id="IPR029039">
    <property type="entry name" value="Flavoprotein-like_sf"/>
</dbReference>
<dbReference type="Pfam" id="PF02525">
    <property type="entry name" value="Flavodoxin_2"/>
    <property type="match status" value="1"/>
</dbReference>
<dbReference type="PaxDb" id="1198114-AciX9_3780"/>
<dbReference type="GO" id="GO:0016652">
    <property type="term" value="F:oxidoreductase activity, acting on NAD(P)H as acceptor"/>
    <property type="evidence" value="ECO:0007669"/>
    <property type="project" value="UniProtKB-UniRule"/>
</dbReference>
<dbReference type="HAMAP" id="MF_01216">
    <property type="entry name" value="Azoreductase_type1"/>
    <property type="match status" value="1"/>
</dbReference>
<reference evidence="9" key="1">
    <citation type="submission" date="2011-01" db="EMBL/GenBank/DDBJ databases">
        <title>Complete sequence of chromosome of Acidobacterium sp. MP5ACTX9.</title>
        <authorList>
            <consortium name="US DOE Joint Genome Institute"/>
            <person name="Lucas S."/>
            <person name="Copeland A."/>
            <person name="Lapidus A."/>
            <person name="Cheng J.-F."/>
            <person name="Goodwin L."/>
            <person name="Pitluck S."/>
            <person name="Teshima H."/>
            <person name="Detter J.C."/>
            <person name="Han C."/>
            <person name="Tapia R."/>
            <person name="Land M."/>
            <person name="Hauser L."/>
            <person name="Kyrpides N."/>
            <person name="Ivanova N."/>
            <person name="Ovchinnikova G."/>
            <person name="Pagani I."/>
            <person name="Rawat S.R."/>
            <person name="Mannisto M."/>
            <person name="Haggblom M.M."/>
            <person name="Woyke T."/>
        </authorList>
    </citation>
    <scope>NUCLEOTIDE SEQUENCE [LARGE SCALE GENOMIC DNA]</scope>
    <source>
        <strain evidence="9">MP5ACTX9</strain>
    </source>
</reference>
<comment type="caution">
    <text evidence="6">Lacks conserved residue(s) required for the propagation of feature annotation.</text>
</comment>
<dbReference type="Proteomes" id="UP000000343">
    <property type="component" value="Chromosome"/>
</dbReference>
<comment type="subunit">
    <text evidence="6">Homodimer.</text>
</comment>
<comment type="catalytic activity">
    <reaction evidence="5">
        <text>N,N-dimethyl-1,4-phenylenediamine + anthranilate + 2 NAD(+) = 2-(4-dimethylaminophenyl)diazenylbenzoate + 2 NADH + 2 H(+)</text>
        <dbReference type="Rhea" id="RHEA:55872"/>
        <dbReference type="ChEBI" id="CHEBI:15378"/>
        <dbReference type="ChEBI" id="CHEBI:15783"/>
        <dbReference type="ChEBI" id="CHEBI:16567"/>
        <dbReference type="ChEBI" id="CHEBI:57540"/>
        <dbReference type="ChEBI" id="CHEBI:57945"/>
        <dbReference type="ChEBI" id="CHEBI:71579"/>
        <dbReference type="EC" id="1.7.1.17"/>
    </reaction>
    <physiologicalReaction direction="right-to-left" evidence="5">
        <dbReference type="Rhea" id="RHEA:55874"/>
    </physiologicalReaction>
</comment>
<dbReference type="InterPro" id="IPR003680">
    <property type="entry name" value="Flavodoxin_fold"/>
</dbReference>
<dbReference type="EMBL" id="CP002480">
    <property type="protein sequence ID" value="ADW70780.1"/>
    <property type="molecule type" value="Genomic_DNA"/>
</dbReference>
<comment type="function">
    <text evidence="6">Quinone reductase that provides resistance to thiol-specific stress caused by electrophilic quinones.</text>
</comment>
<accession>E8WWN5</accession>
<comment type="catalytic activity">
    <reaction evidence="6">
        <text>2 a quinone + NADH + H(+) = 2 a 1,4-benzosemiquinone + NAD(+)</text>
        <dbReference type="Rhea" id="RHEA:65952"/>
        <dbReference type="ChEBI" id="CHEBI:15378"/>
        <dbReference type="ChEBI" id="CHEBI:57540"/>
        <dbReference type="ChEBI" id="CHEBI:57945"/>
        <dbReference type="ChEBI" id="CHEBI:132124"/>
        <dbReference type="ChEBI" id="CHEBI:134225"/>
    </reaction>
</comment>
<comment type="function">
    <text evidence="6">Also exhibits azoreductase activity. Catalyzes the reductive cleavage of the azo bond in aromatic azo compounds to the corresponding amines.</text>
</comment>
<dbReference type="KEGG" id="acm:AciX9_3780"/>
<feature type="binding site" evidence="6">
    <location>
        <begin position="96"/>
        <end position="99"/>
    </location>
    <ligand>
        <name>FMN</name>
        <dbReference type="ChEBI" id="CHEBI:58210"/>
    </ligand>
</feature>
<evidence type="ECO:0000259" key="7">
    <source>
        <dbReference type="Pfam" id="PF02525"/>
    </source>
</evidence>